<dbReference type="PANTHER" id="PTHR43767">
    <property type="entry name" value="LONG-CHAIN-FATTY-ACID--COA LIGASE"/>
    <property type="match status" value="1"/>
</dbReference>
<dbReference type="InterPro" id="IPR000873">
    <property type="entry name" value="AMP-dep_synth/lig_dom"/>
</dbReference>
<accession>A0A7C4EXF8</accession>
<dbReference type="EMBL" id="DTGT01000226">
    <property type="protein sequence ID" value="HGH61075.1"/>
    <property type="molecule type" value="Genomic_DNA"/>
</dbReference>
<name>A0A7C4EXF8_9BACT</name>
<feature type="domain" description="AMP-dependent synthetase/ligase" evidence="1">
    <location>
        <begin position="14"/>
        <end position="401"/>
    </location>
</feature>
<dbReference type="AlphaFoldDB" id="A0A7C4EXF8"/>
<dbReference type="PROSITE" id="PS00455">
    <property type="entry name" value="AMP_BINDING"/>
    <property type="match status" value="1"/>
</dbReference>
<dbReference type="Gene3D" id="3.40.50.12780">
    <property type="entry name" value="N-terminal domain of ligase-like"/>
    <property type="match status" value="1"/>
</dbReference>
<dbReference type="Pfam" id="PF13193">
    <property type="entry name" value="AMP-binding_C"/>
    <property type="match status" value="1"/>
</dbReference>
<dbReference type="InterPro" id="IPR042099">
    <property type="entry name" value="ANL_N_sf"/>
</dbReference>
<dbReference type="Pfam" id="PF00501">
    <property type="entry name" value="AMP-binding"/>
    <property type="match status" value="1"/>
</dbReference>
<reference evidence="3" key="1">
    <citation type="journal article" date="2020" name="mSystems">
        <title>Genome- and Community-Level Interaction Insights into Carbon Utilization and Element Cycling Functions of Hydrothermarchaeota in Hydrothermal Sediment.</title>
        <authorList>
            <person name="Zhou Z."/>
            <person name="Liu Y."/>
            <person name="Xu W."/>
            <person name="Pan J."/>
            <person name="Luo Z.H."/>
            <person name="Li M."/>
        </authorList>
    </citation>
    <scope>NUCLEOTIDE SEQUENCE [LARGE SCALE GENOMIC DNA]</scope>
    <source>
        <strain evidence="3">SpSt-769</strain>
    </source>
</reference>
<dbReference type="InterPro" id="IPR025110">
    <property type="entry name" value="AMP-bd_C"/>
</dbReference>
<dbReference type="GO" id="GO:0016878">
    <property type="term" value="F:acid-thiol ligase activity"/>
    <property type="evidence" value="ECO:0007669"/>
    <property type="project" value="UniProtKB-ARBA"/>
</dbReference>
<proteinExistence type="predicted"/>
<dbReference type="InterPro" id="IPR050237">
    <property type="entry name" value="ATP-dep_AMP-bd_enzyme"/>
</dbReference>
<sequence>MNTANGKEYTFTRFDHACKQYEKNTAIIFLGDRFSFGELHDLVERFAGGLTELGIRKGDRIVLYLSNCVQLVVGFLAAQKIGAVVVLVSPIYTSHELQYMINDSEAKAVVCHDTNFGYVEEIRAKTSLQHVIVTNLLDMVSLPKRFLARLLDKAPHGNVRLGEGVHRFKSVLQYRTKPPAIELDPIKDLSYILYTGGTTGFPKGVPGNHWGHTSYVNDITDDVFKGHLKHGQDTYIAINPLFHIMALGLFMAIGLNVGNTTVLMPVPQVDSILMAIQRYRVRWMLGVPALYRMILENDRQDTYDLSSLRYCYCGGDVLPREVLFRWKERVGVPIYQVYGSTEAGHITYSRPDKGEPSPMSIGVPLPSRRTIVVDPDTLEPVPAGEVGELLVTSDHSMKEYLNKPEETARSFVAIGNEIFYRTGDYVTQSSNGEIIYVERSADILKHKAYRVSASEVEAVLQDHPVVVGACVVGVPDPKVGERIKAIVVLKDDAKGVGAAELINWCSQHLASYKVPSYIEFRDMLPKSKVGKLLRREIRDEERRKMTKGKHD</sequence>
<dbReference type="SUPFAM" id="SSF56801">
    <property type="entry name" value="Acetyl-CoA synthetase-like"/>
    <property type="match status" value="1"/>
</dbReference>
<feature type="domain" description="AMP-binding enzyme C-terminal" evidence="2">
    <location>
        <begin position="455"/>
        <end position="531"/>
    </location>
</feature>
<organism evidence="3">
    <name type="scientific">Desulfomonile tiedjei</name>
    <dbReference type="NCBI Taxonomy" id="2358"/>
    <lineage>
        <taxon>Bacteria</taxon>
        <taxon>Pseudomonadati</taxon>
        <taxon>Thermodesulfobacteriota</taxon>
        <taxon>Desulfomonilia</taxon>
        <taxon>Desulfomonilales</taxon>
        <taxon>Desulfomonilaceae</taxon>
        <taxon>Desulfomonile</taxon>
    </lineage>
</organism>
<gene>
    <name evidence="3" type="ORF">ENV54_07245</name>
</gene>
<dbReference type="InterPro" id="IPR045851">
    <property type="entry name" value="AMP-bd_C_sf"/>
</dbReference>
<dbReference type="PANTHER" id="PTHR43767:SF1">
    <property type="entry name" value="NONRIBOSOMAL PEPTIDE SYNTHASE PES1 (EUROFUNG)-RELATED"/>
    <property type="match status" value="1"/>
</dbReference>
<protein>
    <submittedName>
        <fullName evidence="3">AMP-dependent synthetase</fullName>
    </submittedName>
</protein>
<evidence type="ECO:0000259" key="2">
    <source>
        <dbReference type="Pfam" id="PF13193"/>
    </source>
</evidence>
<evidence type="ECO:0000259" key="1">
    <source>
        <dbReference type="Pfam" id="PF00501"/>
    </source>
</evidence>
<dbReference type="InterPro" id="IPR020845">
    <property type="entry name" value="AMP-binding_CS"/>
</dbReference>
<evidence type="ECO:0000313" key="3">
    <source>
        <dbReference type="EMBL" id="HGH61075.1"/>
    </source>
</evidence>
<dbReference type="Gene3D" id="3.30.300.30">
    <property type="match status" value="1"/>
</dbReference>
<comment type="caution">
    <text evidence="3">The sequence shown here is derived from an EMBL/GenBank/DDBJ whole genome shotgun (WGS) entry which is preliminary data.</text>
</comment>